<reference evidence="15" key="2">
    <citation type="submission" date="2025-04" db="UniProtKB">
        <authorList>
            <consortium name="RefSeq"/>
        </authorList>
    </citation>
    <scope>IDENTIFICATION</scope>
</reference>
<dbReference type="SMART" id="SM00355">
    <property type="entry name" value="ZnF_C2H2"/>
    <property type="match status" value="8"/>
</dbReference>
<dbReference type="OMA" id="KECDVCH"/>
<organism evidence="15">
    <name type="scientific">Drosophila rhopaloa</name>
    <name type="common">Fruit fly</name>
    <dbReference type="NCBI Taxonomy" id="1041015"/>
    <lineage>
        <taxon>Eukaryota</taxon>
        <taxon>Metazoa</taxon>
        <taxon>Ecdysozoa</taxon>
        <taxon>Arthropoda</taxon>
        <taxon>Hexapoda</taxon>
        <taxon>Insecta</taxon>
        <taxon>Pterygota</taxon>
        <taxon>Neoptera</taxon>
        <taxon>Endopterygota</taxon>
        <taxon>Diptera</taxon>
        <taxon>Brachycera</taxon>
        <taxon>Muscomorpha</taxon>
        <taxon>Ephydroidea</taxon>
        <taxon>Drosophilidae</taxon>
        <taxon>Drosophila</taxon>
        <taxon>Sophophora</taxon>
    </lineage>
</organism>
<dbReference type="AlphaFoldDB" id="A0A6P4FHR9"/>
<dbReference type="OrthoDB" id="427030at2759"/>
<dbReference type="InterPro" id="IPR050331">
    <property type="entry name" value="Zinc_finger"/>
</dbReference>
<dbReference type="GO" id="GO:0010468">
    <property type="term" value="P:regulation of gene expression"/>
    <property type="evidence" value="ECO:0007669"/>
    <property type="project" value="TreeGrafter"/>
</dbReference>
<keyword evidence="5" id="KW-0862">Zinc</keyword>
<dbReference type="RefSeq" id="XP_016986983.1">
    <property type="nucleotide sequence ID" value="XM_017131494.1"/>
</dbReference>
<evidence type="ECO:0000256" key="4">
    <source>
        <dbReference type="ARBA" id="ARBA00022771"/>
    </source>
</evidence>
<evidence type="ECO:0000256" key="8">
    <source>
        <dbReference type="ARBA" id="ARBA00023163"/>
    </source>
</evidence>
<dbReference type="Proteomes" id="UP001652680">
    <property type="component" value="Unassembled WGS sequence"/>
</dbReference>
<feature type="domain" description="MADF" evidence="12">
    <location>
        <begin position="158"/>
        <end position="250"/>
    </location>
</feature>
<dbReference type="Gene3D" id="3.30.160.60">
    <property type="entry name" value="Classic Zinc Finger"/>
    <property type="match status" value="4"/>
</dbReference>
<evidence type="ECO:0000256" key="10">
    <source>
        <dbReference type="PROSITE-ProRule" id="PRU00042"/>
    </source>
</evidence>
<comment type="subcellular location">
    <subcellularLocation>
        <location evidence="1">Nucleus</location>
    </subcellularLocation>
</comment>
<dbReference type="GO" id="GO:0003677">
    <property type="term" value="F:DNA binding"/>
    <property type="evidence" value="ECO:0007669"/>
    <property type="project" value="UniProtKB-KW"/>
</dbReference>
<evidence type="ECO:0000256" key="1">
    <source>
        <dbReference type="ARBA" id="ARBA00004123"/>
    </source>
</evidence>
<accession>A0A6P4FHR9</accession>
<dbReference type="FunFam" id="3.30.160.60:FF:000446">
    <property type="entry name" value="Zinc finger protein"/>
    <property type="match status" value="1"/>
</dbReference>
<keyword evidence="2" id="KW-0479">Metal-binding</keyword>
<reference evidence="14" key="1">
    <citation type="journal article" date="2021" name="Elife">
        <title>Highly contiguous assemblies of 101 drosophilid genomes.</title>
        <authorList>
            <person name="Kim B.Y."/>
            <person name="Wang J.R."/>
            <person name="Miller D.E."/>
            <person name="Barmina O."/>
            <person name="Delaney E."/>
            <person name="Thompson A."/>
            <person name="Comeault A.A."/>
            <person name="Peede D."/>
            <person name="D'Agostino E.R."/>
            <person name="Pelaez J."/>
            <person name="Aguilar J.M."/>
            <person name="Haji D."/>
            <person name="Matsunaga T."/>
            <person name="Armstrong E.E."/>
            <person name="Zych M."/>
            <person name="Ogawa Y."/>
            <person name="Stamenkovic-Radak M."/>
            <person name="Jelic M."/>
            <person name="Veselinovic M.S."/>
            <person name="Tanaskovic M."/>
            <person name="Eric P."/>
            <person name="Gao J.J."/>
            <person name="Katoh T.K."/>
            <person name="Toda M.J."/>
            <person name="Watabe H."/>
            <person name="Watada M."/>
            <person name="Davis J.S."/>
            <person name="Moyle L.C."/>
            <person name="Manoli G."/>
            <person name="Bertolini E."/>
            <person name="Kostal V."/>
            <person name="Hawley R.S."/>
            <person name="Takahashi A."/>
            <person name="Jones C.D."/>
            <person name="Price D.K."/>
            <person name="Whiteman N."/>
            <person name="Kopp A."/>
            <person name="Matute D.R."/>
            <person name="Petrov D.A."/>
        </authorList>
    </citation>
    <scope>NUCLEOTIDE SEQUENCE [LARGE SCALE GENOMIC DNA]</scope>
</reference>
<evidence type="ECO:0000259" key="12">
    <source>
        <dbReference type="PROSITE" id="PS51029"/>
    </source>
</evidence>
<proteinExistence type="predicted"/>
<feature type="domain" description="C2H2-type" evidence="11">
    <location>
        <begin position="474"/>
        <end position="501"/>
    </location>
</feature>
<dbReference type="SMART" id="SM00595">
    <property type="entry name" value="MADF"/>
    <property type="match status" value="2"/>
</dbReference>
<dbReference type="PROSITE" id="PS00028">
    <property type="entry name" value="ZINC_FINGER_C2H2_1"/>
    <property type="match status" value="6"/>
</dbReference>
<evidence type="ECO:0000256" key="3">
    <source>
        <dbReference type="ARBA" id="ARBA00022737"/>
    </source>
</evidence>
<feature type="domain" description="C2H2-type" evidence="11">
    <location>
        <begin position="446"/>
        <end position="473"/>
    </location>
</feature>
<feature type="domain" description="C2H2-type" evidence="11">
    <location>
        <begin position="362"/>
        <end position="389"/>
    </location>
</feature>
<evidence type="ECO:0000259" key="11">
    <source>
        <dbReference type="PROSITE" id="PS50157"/>
    </source>
</evidence>
<dbReference type="SUPFAM" id="SSF57667">
    <property type="entry name" value="beta-beta-alpha zinc fingers"/>
    <property type="match status" value="3"/>
</dbReference>
<keyword evidence="9" id="KW-0539">Nucleus</keyword>
<dbReference type="PANTHER" id="PTHR16515:SF49">
    <property type="entry name" value="GASTRULA ZINC FINGER PROTEIN XLCGF49.1-LIKE-RELATED"/>
    <property type="match status" value="1"/>
</dbReference>
<evidence type="ECO:0000313" key="13">
    <source>
        <dbReference type="EnsemblMetazoa" id="XP_016986983.1"/>
    </source>
</evidence>
<dbReference type="EnsemblMetazoa" id="XM_017131494.1">
    <property type="protein sequence ID" value="XP_016986983.1"/>
    <property type="gene ID" value="LOC108050014"/>
</dbReference>
<dbReference type="InterPro" id="IPR013087">
    <property type="entry name" value="Znf_C2H2_type"/>
</dbReference>
<dbReference type="Pfam" id="PF10545">
    <property type="entry name" value="MADF_DNA_bdg"/>
    <property type="match status" value="2"/>
</dbReference>
<dbReference type="GO" id="GO:0005634">
    <property type="term" value="C:nucleus"/>
    <property type="evidence" value="ECO:0007669"/>
    <property type="project" value="UniProtKB-SubCell"/>
</dbReference>
<keyword evidence="3" id="KW-0677">Repeat</keyword>
<dbReference type="PANTHER" id="PTHR16515">
    <property type="entry name" value="PR DOMAIN ZINC FINGER PROTEIN"/>
    <property type="match status" value="1"/>
</dbReference>
<evidence type="ECO:0000313" key="14">
    <source>
        <dbReference type="Proteomes" id="UP001652680"/>
    </source>
</evidence>
<dbReference type="PROSITE" id="PS51029">
    <property type="entry name" value="MADF"/>
    <property type="match status" value="2"/>
</dbReference>
<protein>
    <submittedName>
        <fullName evidence="15">Zinc finger protein 492-like</fullName>
    </submittedName>
</protein>
<dbReference type="GO" id="GO:0008270">
    <property type="term" value="F:zinc ion binding"/>
    <property type="evidence" value="ECO:0007669"/>
    <property type="project" value="UniProtKB-KW"/>
</dbReference>
<dbReference type="PROSITE" id="PS50157">
    <property type="entry name" value="ZINC_FINGER_C2H2_2"/>
    <property type="match status" value="7"/>
</dbReference>
<evidence type="ECO:0000256" key="5">
    <source>
        <dbReference type="ARBA" id="ARBA00022833"/>
    </source>
</evidence>
<feature type="domain" description="C2H2-type" evidence="11">
    <location>
        <begin position="502"/>
        <end position="529"/>
    </location>
</feature>
<keyword evidence="7" id="KW-0238">DNA-binding</keyword>
<feature type="domain" description="MADF" evidence="12">
    <location>
        <begin position="265"/>
        <end position="360"/>
    </location>
</feature>
<evidence type="ECO:0000256" key="9">
    <source>
        <dbReference type="ARBA" id="ARBA00023242"/>
    </source>
</evidence>
<evidence type="ECO:0000256" key="6">
    <source>
        <dbReference type="ARBA" id="ARBA00023015"/>
    </source>
</evidence>
<feature type="domain" description="C2H2-type" evidence="11">
    <location>
        <begin position="530"/>
        <end position="551"/>
    </location>
</feature>
<evidence type="ECO:0000313" key="15">
    <source>
        <dbReference type="RefSeq" id="XP_016986983.1"/>
    </source>
</evidence>
<feature type="domain" description="C2H2-type" evidence="11">
    <location>
        <begin position="418"/>
        <end position="445"/>
    </location>
</feature>
<evidence type="ECO:0000256" key="2">
    <source>
        <dbReference type="ARBA" id="ARBA00022723"/>
    </source>
</evidence>
<dbReference type="InterPro" id="IPR006578">
    <property type="entry name" value="MADF-dom"/>
</dbReference>
<gene>
    <name evidence="15" type="primary">LOC108050014</name>
    <name evidence="13" type="synonym">108050014</name>
</gene>
<dbReference type="GeneID" id="108050014"/>
<name>A0A6P4FHR9_DRORH</name>
<dbReference type="Pfam" id="PF00096">
    <property type="entry name" value="zf-C2H2"/>
    <property type="match status" value="3"/>
</dbReference>
<dbReference type="InterPro" id="IPR036236">
    <property type="entry name" value="Znf_C2H2_sf"/>
</dbReference>
<reference evidence="13" key="3">
    <citation type="submission" date="2025-05" db="UniProtKB">
        <authorList>
            <consortium name="EnsemblMetazoa"/>
        </authorList>
    </citation>
    <scope>IDENTIFICATION</scope>
</reference>
<keyword evidence="4 10" id="KW-0863">Zinc-finger</keyword>
<keyword evidence="6" id="KW-0805">Transcription regulation</keyword>
<keyword evidence="8" id="KW-0804">Transcription</keyword>
<evidence type="ECO:0000256" key="7">
    <source>
        <dbReference type="ARBA" id="ARBA00023125"/>
    </source>
</evidence>
<feature type="domain" description="C2H2-type" evidence="11">
    <location>
        <begin position="390"/>
        <end position="417"/>
    </location>
</feature>
<sequence length="567" mass="67017">MPQYQRCGDIVWICKKRTRTFAFQCIFCQDSRTTTFKDFKLHLERQHSALFQGEENEDIKPVLENEILDNRDQEAVPTAKEEDPLASQVEEQIKMEEFLSEDDAQEFQGDHEEDTLLECLESDCDSIESLQASKEVQTPPTITDLSPFWLLEHPIMLAFIAQLEQQPLLWDLGMEGYRNYRQRSKAYEKIAGGLLDQFGLKLTEQDIASYTNQLKYVYNKEKLRLEQITDPPATPTWYYQRLHFLVKSLGGQGQPLGLHHAQNLKLIELYRQCRANWDMQDMSCRLNQVRRAAKDRLLELCRSELHIPLDPSQLQAFVRRLRSTYRQEKARQLKSECEGKEFCSRSRYYEKLKFLEQHMAPFRCDLCHKLINSVDLYKIHRAKHDGSHPFVCPTCGKGFYKVGDCTNHFRRHNPDYHLSCEECGRLFANTADVTNHRRTHTGERPYCCHICGRRFLASTCLKRHKLRHEQRRVAKCHICDKGFYTRSELRDHINAHLNVRNKECDVCHKRFTSARYLRRHKEIHAEHKRYLCKTCGRRFAQDKSRKAHMKTCRVLIKITKEEEEVPQ</sequence>
<keyword evidence="14" id="KW-1185">Reference proteome</keyword>